<dbReference type="EMBL" id="JASCSA010000004">
    <property type="protein sequence ID" value="MDI5884117.1"/>
    <property type="molecule type" value="Genomic_DNA"/>
</dbReference>
<dbReference type="Pfam" id="PF11659">
    <property type="entry name" value="DUF3261"/>
    <property type="match status" value="1"/>
</dbReference>
<evidence type="ECO:0000313" key="2">
    <source>
        <dbReference type="EMBL" id="MDI5884117.1"/>
    </source>
</evidence>
<gene>
    <name evidence="2" type="ORF">QLT01_07085</name>
</gene>
<dbReference type="InterPro" id="IPR021675">
    <property type="entry name" value="DUF3261"/>
</dbReference>
<comment type="caution">
    <text evidence="2">The sequence shown here is derived from an EMBL/GenBank/DDBJ whole genome shotgun (WGS) entry which is preliminary data.</text>
</comment>
<keyword evidence="3" id="KW-1185">Reference proteome</keyword>
<reference evidence="3" key="2">
    <citation type="submission" date="2023-07" db="EMBL/GenBank/DDBJ databases">
        <title>Genome-based characterization of strain KMM 296 and proposal for reclassification of Cobetia litoralis and Cobetia pacifica, and emended description of the species Cobetia amphilecti and Cobetia marina.</title>
        <authorList>
            <person name="Balabanova L."/>
            <person name="Nedashkovskaya O."/>
        </authorList>
    </citation>
    <scope>NUCLEOTIDE SEQUENCE [LARGE SCALE GENOMIC DNA]</scope>
    <source>
        <strain evidence="3">NRIC 0815</strain>
    </source>
</reference>
<name>A0ABT6URB3_9GAMM</name>
<sequence length="269" mass="29004">MKNMSFASHADSTGLLSVGLRSAGLRSTGLRSRLGLASLAVAATLLLSGCSLLAPQPLEAASPMPTLASLEQTRTQRLILRVARIESDDSAKRTVDVDADERADADAEAGEGAQEQNLPPLIGVLRQSPEAMRLVMLSVQGQRLLTLVHDADGSRFEKARPEVLEKLPFTADWLARRIAWVHWPQAAIDTAFANTGWQLVQRGDWQQGRQPAQRIITQDGVTIAELTRDASGRVTLRDPAADMQLTLEPLAAPSTQNAPDDSPEAPAHD</sequence>
<organism evidence="2 3">
    <name type="scientific">Cobetia amphilecti</name>
    <dbReference type="NCBI Taxonomy" id="1055104"/>
    <lineage>
        <taxon>Bacteria</taxon>
        <taxon>Pseudomonadati</taxon>
        <taxon>Pseudomonadota</taxon>
        <taxon>Gammaproteobacteria</taxon>
        <taxon>Oceanospirillales</taxon>
        <taxon>Halomonadaceae</taxon>
        <taxon>Cobetia</taxon>
    </lineage>
</organism>
<evidence type="ECO:0000313" key="3">
    <source>
        <dbReference type="Proteomes" id="UP001229025"/>
    </source>
</evidence>
<feature type="region of interest" description="Disordered" evidence="1">
    <location>
        <begin position="249"/>
        <end position="269"/>
    </location>
</feature>
<dbReference type="GeneID" id="97327356"/>
<reference evidence="2 3" key="1">
    <citation type="submission" date="2023-04" db="EMBL/GenBank/DDBJ databases">
        <authorList>
            <person name="Otstavnykh N."/>
            <person name="Seitkalieva A."/>
            <person name="Bystritskaya E."/>
        </authorList>
    </citation>
    <scope>NUCLEOTIDE SEQUENCE [LARGE SCALE GENOMIC DNA]</scope>
    <source>
        <strain evidence="2 3">NRIC 0815</strain>
    </source>
</reference>
<proteinExistence type="predicted"/>
<protein>
    <submittedName>
        <fullName evidence="2">DUF3261 domain-containing protein</fullName>
    </submittedName>
</protein>
<evidence type="ECO:0000256" key="1">
    <source>
        <dbReference type="SAM" id="MobiDB-lite"/>
    </source>
</evidence>
<accession>A0ABT6URB3</accession>
<dbReference type="Proteomes" id="UP001229025">
    <property type="component" value="Unassembled WGS sequence"/>
</dbReference>
<dbReference type="RefSeq" id="WP_284726656.1">
    <property type="nucleotide sequence ID" value="NZ_CP136695.1"/>
</dbReference>